<evidence type="ECO:0000256" key="1">
    <source>
        <dbReference type="SAM" id="SignalP"/>
    </source>
</evidence>
<keyword evidence="1" id="KW-0732">Signal</keyword>
<protein>
    <submittedName>
        <fullName evidence="2">Uncharacterized protein</fullName>
    </submittedName>
</protein>
<name>F2IE69_FLUTR</name>
<dbReference type="OrthoDB" id="1490993at2"/>
<dbReference type="RefSeq" id="WP_013685161.1">
    <property type="nucleotide sequence ID" value="NC_015321.1"/>
</dbReference>
<dbReference type="HOGENOM" id="CLU_945794_0_0_10"/>
<dbReference type="Proteomes" id="UP000007463">
    <property type="component" value="Chromosome"/>
</dbReference>
<keyword evidence="3" id="KW-1185">Reference proteome</keyword>
<feature type="chain" id="PRO_5003283619" evidence="1">
    <location>
        <begin position="19"/>
        <end position="294"/>
    </location>
</feature>
<dbReference type="STRING" id="755732.Fluta_0379"/>
<dbReference type="AlphaFoldDB" id="F2IE69"/>
<gene>
    <name evidence="2" type="ordered locus">Fluta_0379</name>
</gene>
<reference evidence="2 3" key="1">
    <citation type="journal article" date="2011" name="Stand. Genomic Sci.">
        <title>Complete genome sequence of the gliding freshwater bacterium Fluviicola taffensis type strain (RW262).</title>
        <authorList>
            <person name="Woyke T."/>
            <person name="Chertkov O."/>
            <person name="Lapidus A."/>
            <person name="Nolan M."/>
            <person name="Lucas S."/>
            <person name="Del Rio T.G."/>
            <person name="Tice H."/>
            <person name="Cheng J.F."/>
            <person name="Tapia R."/>
            <person name="Han C."/>
            <person name="Goodwin L."/>
            <person name="Pitluck S."/>
            <person name="Liolios K."/>
            <person name="Pagani I."/>
            <person name="Ivanova N."/>
            <person name="Huntemann M."/>
            <person name="Mavromatis K."/>
            <person name="Mikhailova N."/>
            <person name="Pati A."/>
            <person name="Chen A."/>
            <person name="Palaniappan K."/>
            <person name="Land M."/>
            <person name="Hauser L."/>
            <person name="Brambilla E.M."/>
            <person name="Rohde M."/>
            <person name="Mwirichia R."/>
            <person name="Sikorski J."/>
            <person name="Tindall B.J."/>
            <person name="Goker M."/>
            <person name="Bristow J."/>
            <person name="Eisen J.A."/>
            <person name="Markowitz V."/>
            <person name="Hugenholtz P."/>
            <person name="Klenk H.P."/>
            <person name="Kyrpides N.C."/>
        </authorList>
    </citation>
    <scope>NUCLEOTIDE SEQUENCE [LARGE SCALE GENOMIC DNA]</scope>
    <source>
        <strain evidence="3">DSM 16823 / RW262 / RW262</strain>
    </source>
</reference>
<evidence type="ECO:0000313" key="3">
    <source>
        <dbReference type="Proteomes" id="UP000007463"/>
    </source>
</evidence>
<dbReference type="KEGG" id="fte:Fluta_0379"/>
<evidence type="ECO:0000313" key="2">
    <source>
        <dbReference type="EMBL" id="AEA42387.1"/>
    </source>
</evidence>
<accession>F2IE69</accession>
<sequence precursor="true">MKRLTTFLSVLCISIVQAQSFDHIVYKQAVCPIYKQVLQKRVFKESIDELNAVKKKYGMLFGEDYLLMSYCYKEMGSDSLSAIYAKKSCSVPTFDMRTTWYIADLNYGYITEGFIERDRKLIDEGFEISSKNYQEKNPDSLVAVIDSMTYWDQFYLNQWYANPDNNAFKHQLDSINSVNEQLLAEMIQKTGFPGEKRLQLGEFCIWVILVHSAGNEEFYQRMKPVFLNEVKIGNMSPWMFANWVDQHQFYSKLPTIYNTQVGLKADYTDSELKIISENRFEIGLVDVEYSLPKF</sequence>
<proteinExistence type="predicted"/>
<dbReference type="EMBL" id="CP002542">
    <property type="protein sequence ID" value="AEA42387.1"/>
    <property type="molecule type" value="Genomic_DNA"/>
</dbReference>
<organism evidence="2 3">
    <name type="scientific">Fluviicola taffensis (strain DSM 16823 / NCIMB 13979 / RW262)</name>
    <dbReference type="NCBI Taxonomy" id="755732"/>
    <lineage>
        <taxon>Bacteria</taxon>
        <taxon>Pseudomonadati</taxon>
        <taxon>Bacteroidota</taxon>
        <taxon>Flavobacteriia</taxon>
        <taxon>Flavobacteriales</taxon>
        <taxon>Crocinitomicaceae</taxon>
        <taxon>Fluviicola</taxon>
    </lineage>
</organism>
<reference evidence="3" key="2">
    <citation type="submission" date="2011-02" db="EMBL/GenBank/DDBJ databases">
        <title>The complete genome of Fluviicola taffensis DSM 16823.</title>
        <authorList>
            <consortium name="US DOE Joint Genome Institute (JGI-PGF)"/>
            <person name="Lucas S."/>
            <person name="Copeland A."/>
            <person name="Lapidus A."/>
            <person name="Bruce D."/>
            <person name="Goodwin L."/>
            <person name="Pitluck S."/>
            <person name="Kyrpides N."/>
            <person name="Mavromatis K."/>
            <person name="Ivanova N."/>
            <person name="Mikhailova N."/>
            <person name="Pagani I."/>
            <person name="Chertkov O."/>
            <person name="Detter J.C."/>
            <person name="Han C."/>
            <person name="Tapia R."/>
            <person name="Land M."/>
            <person name="Hauser L."/>
            <person name="Markowitz V."/>
            <person name="Cheng J.-F."/>
            <person name="Hugenholtz P."/>
            <person name="Woyke T."/>
            <person name="Wu D."/>
            <person name="Tindall B."/>
            <person name="Pomrenke H.G."/>
            <person name="Brambilla E."/>
            <person name="Klenk H.-P."/>
            <person name="Eisen J.A."/>
        </authorList>
    </citation>
    <scope>NUCLEOTIDE SEQUENCE [LARGE SCALE GENOMIC DNA]</scope>
    <source>
        <strain evidence="3">DSM 16823 / RW262 / RW262</strain>
    </source>
</reference>
<feature type="signal peptide" evidence="1">
    <location>
        <begin position="1"/>
        <end position="18"/>
    </location>
</feature>